<dbReference type="RefSeq" id="WP_202956345.1">
    <property type="nucleotide sequence ID" value="NZ_JAPCID010000054.1"/>
</dbReference>
<comment type="caution">
    <text evidence="1">The sequence shown here is derived from an EMBL/GenBank/DDBJ whole genome shotgun (WGS) entry which is preliminary data.</text>
</comment>
<dbReference type="Gene3D" id="1.10.10.10">
    <property type="entry name" value="Winged helix-like DNA-binding domain superfamily/Winged helix DNA-binding domain"/>
    <property type="match status" value="1"/>
</dbReference>
<reference evidence="1" key="1">
    <citation type="submission" date="2022-10" db="EMBL/GenBank/DDBJ databases">
        <title>The WGS of Solirubrobacter sp. CPCC 204708.</title>
        <authorList>
            <person name="Jiang Z."/>
        </authorList>
    </citation>
    <scope>NUCLEOTIDE SEQUENCE</scope>
    <source>
        <strain evidence="1">CPCC 204708</strain>
    </source>
</reference>
<sequence>MATLDLVSAPLSPLRRAVLERLREAPASATEVAGALGESRQRVNYHVRALEREGLVELVEERARRGCVERVVRASCHAVIVEPTVVGAMPEEQDRFAADTLLAGGARLVRDVAAARSAAAERGQRLLTFAVEAEVGFNRPADLERFADALAARIAELAAELGPGERKYRVLIGGHPA</sequence>
<dbReference type="InterPro" id="IPR036390">
    <property type="entry name" value="WH_DNA-bd_sf"/>
</dbReference>
<dbReference type="EMBL" id="JAPCID010000054">
    <property type="protein sequence ID" value="MDA0141318.1"/>
    <property type="molecule type" value="Genomic_DNA"/>
</dbReference>
<dbReference type="Proteomes" id="UP001147700">
    <property type="component" value="Unassembled WGS sequence"/>
</dbReference>
<keyword evidence="2" id="KW-1185">Reference proteome</keyword>
<dbReference type="Pfam" id="PF12840">
    <property type="entry name" value="HTH_20"/>
    <property type="match status" value="1"/>
</dbReference>
<evidence type="ECO:0000313" key="1">
    <source>
        <dbReference type="EMBL" id="MDA0141318.1"/>
    </source>
</evidence>
<name>A0ABT4RRV2_9ACTN</name>
<evidence type="ECO:0000313" key="2">
    <source>
        <dbReference type="Proteomes" id="UP001147700"/>
    </source>
</evidence>
<dbReference type="CDD" id="cd00090">
    <property type="entry name" value="HTH_ARSR"/>
    <property type="match status" value="1"/>
</dbReference>
<dbReference type="SUPFAM" id="SSF46785">
    <property type="entry name" value="Winged helix' DNA-binding domain"/>
    <property type="match status" value="1"/>
</dbReference>
<dbReference type="InterPro" id="IPR036388">
    <property type="entry name" value="WH-like_DNA-bd_sf"/>
</dbReference>
<organism evidence="1 2">
    <name type="scientific">Solirubrobacter deserti</name>
    <dbReference type="NCBI Taxonomy" id="2282478"/>
    <lineage>
        <taxon>Bacteria</taxon>
        <taxon>Bacillati</taxon>
        <taxon>Actinomycetota</taxon>
        <taxon>Thermoleophilia</taxon>
        <taxon>Solirubrobacterales</taxon>
        <taxon>Solirubrobacteraceae</taxon>
        <taxon>Solirubrobacter</taxon>
    </lineage>
</organism>
<gene>
    <name evidence="1" type="ORF">OJ962_27730</name>
</gene>
<dbReference type="InterPro" id="IPR011991">
    <property type="entry name" value="ArsR-like_HTH"/>
</dbReference>
<protein>
    <submittedName>
        <fullName evidence="1">Winged helix-turn-helix domain-containing protein</fullName>
    </submittedName>
</protein>
<proteinExistence type="predicted"/>
<accession>A0ABT4RRV2</accession>